<keyword evidence="1" id="KW-1133">Transmembrane helix</keyword>
<evidence type="ECO:0000313" key="2">
    <source>
        <dbReference type="EMBL" id="SDB44813.1"/>
    </source>
</evidence>
<evidence type="ECO:0000256" key="1">
    <source>
        <dbReference type="SAM" id="Phobius"/>
    </source>
</evidence>
<keyword evidence="1" id="KW-0472">Membrane</keyword>
<keyword evidence="3" id="KW-1185">Reference proteome</keyword>
<proteinExistence type="predicted"/>
<evidence type="ECO:0000313" key="3">
    <source>
        <dbReference type="Proteomes" id="UP000199071"/>
    </source>
</evidence>
<protein>
    <submittedName>
        <fullName evidence="2">Uncharacterized protein</fullName>
    </submittedName>
</protein>
<dbReference type="AlphaFoldDB" id="A0A1G6DI48"/>
<dbReference type="OrthoDB" id="7959514at2"/>
<dbReference type="EMBL" id="FMXQ01000007">
    <property type="protein sequence ID" value="SDB44813.1"/>
    <property type="molecule type" value="Genomic_DNA"/>
</dbReference>
<gene>
    <name evidence="2" type="ORF">SAMN02982931_03426</name>
</gene>
<reference evidence="2 3" key="1">
    <citation type="submission" date="2016-10" db="EMBL/GenBank/DDBJ databases">
        <authorList>
            <person name="de Groot N.N."/>
        </authorList>
    </citation>
    <scope>NUCLEOTIDE SEQUENCE [LARGE SCALE GENOMIC DNA]</scope>
    <source>
        <strain evidence="2 3">ATCC 35022</strain>
    </source>
</reference>
<name>A0A1G6DI48_9HYPH</name>
<dbReference type="STRING" id="665467.SAMN02982931_03426"/>
<dbReference type="Proteomes" id="UP000199071">
    <property type="component" value="Unassembled WGS sequence"/>
</dbReference>
<accession>A0A1G6DI48</accession>
<keyword evidence="1" id="KW-0812">Transmembrane</keyword>
<feature type="transmembrane region" description="Helical" evidence="1">
    <location>
        <begin position="28"/>
        <end position="49"/>
    </location>
</feature>
<organism evidence="2 3">
    <name type="scientific">Bauldia litoralis</name>
    <dbReference type="NCBI Taxonomy" id="665467"/>
    <lineage>
        <taxon>Bacteria</taxon>
        <taxon>Pseudomonadati</taxon>
        <taxon>Pseudomonadota</taxon>
        <taxon>Alphaproteobacteria</taxon>
        <taxon>Hyphomicrobiales</taxon>
        <taxon>Kaistiaceae</taxon>
        <taxon>Bauldia</taxon>
    </lineage>
</organism>
<sequence length="248" mass="27250">MANVSLGDRSSHSPRASRWLAAIRLHPFVYLALALVALAGIGYGVSVAIEDYHDRIALRGLDGQALPVRLIVAGEPVVVPANMLRSRKARRGGAVDKVDFLLHWPTLEGFSEERAADFRDTAPDAPLIFITVSARENSLDSDARLDSIYERFFEGPELAGPAGLAGRALDAESGYGGEVVYYGPPGVKPFVARCIAADTPDIPATCIRDVNIGQGLSMLYRFNQKYLADWRTMDDRLRRLFGRFFRTP</sequence>
<dbReference type="RefSeq" id="WP_139167872.1">
    <property type="nucleotide sequence ID" value="NZ_FMXQ01000007.1"/>
</dbReference>